<feature type="transmembrane region" description="Helical" evidence="1">
    <location>
        <begin position="279"/>
        <end position="298"/>
    </location>
</feature>
<gene>
    <name evidence="2" type="ORF">ACFORG_16220</name>
</gene>
<feature type="transmembrane region" description="Helical" evidence="1">
    <location>
        <begin position="203"/>
        <end position="222"/>
    </location>
</feature>
<keyword evidence="1" id="KW-1133">Transmembrane helix</keyword>
<comment type="caution">
    <text evidence="2">The sequence shown here is derived from an EMBL/GenBank/DDBJ whole genome shotgun (WGS) entry which is preliminary data.</text>
</comment>
<feature type="transmembrane region" description="Helical" evidence="1">
    <location>
        <begin position="177"/>
        <end position="196"/>
    </location>
</feature>
<evidence type="ECO:0000313" key="2">
    <source>
        <dbReference type="EMBL" id="MFC3615306.1"/>
    </source>
</evidence>
<dbReference type="Pfam" id="PF11168">
    <property type="entry name" value="DUF2955"/>
    <property type="match status" value="1"/>
</dbReference>
<feature type="transmembrane region" description="Helical" evidence="1">
    <location>
        <begin position="60"/>
        <end position="80"/>
    </location>
</feature>
<reference evidence="3" key="1">
    <citation type="journal article" date="2019" name="Int. J. Syst. Evol. Microbiol.">
        <title>The Global Catalogue of Microorganisms (GCM) 10K type strain sequencing project: providing services to taxonomists for standard genome sequencing and annotation.</title>
        <authorList>
            <consortium name="The Broad Institute Genomics Platform"/>
            <consortium name="The Broad Institute Genome Sequencing Center for Infectious Disease"/>
            <person name="Wu L."/>
            <person name="Ma J."/>
        </authorList>
    </citation>
    <scope>NUCLEOTIDE SEQUENCE [LARGE SCALE GENOMIC DNA]</scope>
    <source>
        <strain evidence="3">KCTC 42911</strain>
    </source>
</reference>
<proteinExistence type="predicted"/>
<keyword evidence="1" id="KW-0812">Transmembrane</keyword>
<evidence type="ECO:0000313" key="3">
    <source>
        <dbReference type="Proteomes" id="UP001595629"/>
    </source>
</evidence>
<feature type="transmembrane region" description="Helical" evidence="1">
    <location>
        <begin position="234"/>
        <end position="267"/>
    </location>
</feature>
<keyword evidence="3" id="KW-1185">Reference proteome</keyword>
<keyword evidence="1" id="KW-0472">Membrane</keyword>
<dbReference type="Proteomes" id="UP001595629">
    <property type="component" value="Unassembled WGS sequence"/>
</dbReference>
<dbReference type="EMBL" id="JBHRXI010000016">
    <property type="protein sequence ID" value="MFC3615306.1"/>
    <property type="molecule type" value="Genomic_DNA"/>
</dbReference>
<feature type="transmembrane region" description="Helical" evidence="1">
    <location>
        <begin position="310"/>
        <end position="331"/>
    </location>
</feature>
<sequence length="344" mass="36801">MSAAPPSYEAQSRRAMRAALGVTAAMMFTQISPYPLALVAPAITVLLLQDAKPMPLGKGLVTLGATLLGVIAGFTVSLALLQYPAVMVLTLSVMLFLIYRYVMTTGEHFVIVVGLLIGTTLVPVLMRILPELAYLSVLSILFSIVLAFAVAALSFSLMPPPTDVPPKHGEPVDRGTANAYAITITLVVGTMLAYFLSFGKTDVLVLVYTALFSLSVSSAGSVHMSMEYLKGNILYAALATLIVFNLLSVAPFLPLMVFVFFLAMYIFAMNFFSHKPTAGAWSSGTFGFVILLSGLLASDKVVAADMVIDRVSQMAIAAIYVAFAFAVLEYVRAWRAARRGCLAP</sequence>
<name>A0ABV7TJ34_9RHOB</name>
<evidence type="ECO:0008006" key="4">
    <source>
        <dbReference type="Google" id="ProtNLM"/>
    </source>
</evidence>
<feature type="transmembrane region" description="Helical" evidence="1">
    <location>
        <begin position="85"/>
        <end position="102"/>
    </location>
</feature>
<feature type="transmembrane region" description="Helical" evidence="1">
    <location>
        <begin position="20"/>
        <end position="48"/>
    </location>
</feature>
<protein>
    <recommendedName>
        <fullName evidence="4">DUF2955 domain-containing protein</fullName>
    </recommendedName>
</protein>
<organism evidence="2 3">
    <name type="scientific">Lutimaribacter marinistellae</name>
    <dbReference type="NCBI Taxonomy" id="1820329"/>
    <lineage>
        <taxon>Bacteria</taxon>
        <taxon>Pseudomonadati</taxon>
        <taxon>Pseudomonadota</taxon>
        <taxon>Alphaproteobacteria</taxon>
        <taxon>Rhodobacterales</taxon>
        <taxon>Roseobacteraceae</taxon>
        <taxon>Lutimaribacter</taxon>
    </lineage>
</organism>
<feature type="transmembrane region" description="Helical" evidence="1">
    <location>
        <begin position="108"/>
        <end position="125"/>
    </location>
</feature>
<dbReference type="RefSeq" id="WP_386736558.1">
    <property type="nucleotide sequence ID" value="NZ_JBHRXI010000016.1"/>
</dbReference>
<accession>A0ABV7TJ34</accession>
<evidence type="ECO:0000256" key="1">
    <source>
        <dbReference type="SAM" id="Phobius"/>
    </source>
</evidence>
<feature type="transmembrane region" description="Helical" evidence="1">
    <location>
        <begin position="132"/>
        <end position="157"/>
    </location>
</feature>
<dbReference type="InterPro" id="IPR022604">
    <property type="entry name" value="DUF2955"/>
</dbReference>